<keyword evidence="1" id="KW-0732">Signal</keyword>
<evidence type="ECO:0000256" key="1">
    <source>
        <dbReference type="SAM" id="SignalP"/>
    </source>
</evidence>
<name>A0A1Y2B6B0_9FUNG</name>
<proteinExistence type="predicted"/>
<feature type="chain" id="PRO_5013005567" evidence="1">
    <location>
        <begin position="23"/>
        <end position="287"/>
    </location>
</feature>
<evidence type="ECO:0000313" key="3">
    <source>
        <dbReference type="Proteomes" id="UP000193920"/>
    </source>
</evidence>
<evidence type="ECO:0000313" key="2">
    <source>
        <dbReference type="EMBL" id="ORY30264.1"/>
    </source>
</evidence>
<keyword evidence="3" id="KW-1185">Reference proteome</keyword>
<dbReference type="EMBL" id="MCOG01000175">
    <property type="protein sequence ID" value="ORY30264.1"/>
    <property type="molecule type" value="Genomic_DNA"/>
</dbReference>
<protein>
    <submittedName>
        <fullName evidence="2">Uncharacterized protein</fullName>
    </submittedName>
</protein>
<reference evidence="2 3" key="1">
    <citation type="submission" date="2016-08" db="EMBL/GenBank/DDBJ databases">
        <title>A Parts List for Fungal Cellulosomes Revealed by Comparative Genomics.</title>
        <authorList>
            <consortium name="DOE Joint Genome Institute"/>
            <person name="Haitjema C.H."/>
            <person name="Gilmore S.P."/>
            <person name="Henske J.K."/>
            <person name="Solomon K.V."/>
            <person name="De Groot R."/>
            <person name="Kuo A."/>
            <person name="Mondo S.J."/>
            <person name="Salamov A.A."/>
            <person name="Labutti K."/>
            <person name="Zhao Z."/>
            <person name="Chiniquy J."/>
            <person name="Barry K."/>
            <person name="Brewer H.M."/>
            <person name="Purvine S.O."/>
            <person name="Wright A.T."/>
            <person name="Boxma B."/>
            <person name="Van Alen T."/>
            <person name="Hackstein J.H."/>
            <person name="Baker S.E."/>
            <person name="Grigoriev I.V."/>
            <person name="O'Malley M.A."/>
        </authorList>
    </citation>
    <scope>NUCLEOTIDE SEQUENCE [LARGE SCALE GENOMIC DNA]</scope>
    <source>
        <strain evidence="2 3">G1</strain>
    </source>
</reference>
<organism evidence="2 3">
    <name type="scientific">Neocallimastix californiae</name>
    <dbReference type="NCBI Taxonomy" id="1754190"/>
    <lineage>
        <taxon>Eukaryota</taxon>
        <taxon>Fungi</taxon>
        <taxon>Fungi incertae sedis</taxon>
        <taxon>Chytridiomycota</taxon>
        <taxon>Chytridiomycota incertae sedis</taxon>
        <taxon>Neocallimastigomycetes</taxon>
        <taxon>Neocallimastigales</taxon>
        <taxon>Neocallimastigaceae</taxon>
        <taxon>Neocallimastix</taxon>
    </lineage>
</organism>
<gene>
    <name evidence="2" type="ORF">LY90DRAFT_512681</name>
</gene>
<feature type="signal peptide" evidence="1">
    <location>
        <begin position="1"/>
        <end position="22"/>
    </location>
</feature>
<sequence>MKLNNLLLSLVILINWNVCSHAKQKNHFTNIFKKKNIGLGYKYENGDMNELKASTSTLTSTSLYFNYFLFDKNDDPSANFYKDISLKSRELQNDINIILSQIIFYNNTREWKVEGKTENNILKEESNSINNEEEWTHPQWILNKKIYKNNFRINNTFTLSELQLNNSINGKYIRLNYKLLKKLNSRNKFNKNYHEYIATIPLDLLRENTLKQLDNIGFKALIFYTPYSMKDTLHFYVQDKENSKAYINNKLEILKIFCQTKNFLFLKSTIKLSTPCFYTFSDIKEFK</sequence>
<dbReference type="AlphaFoldDB" id="A0A1Y2B6B0"/>
<comment type="caution">
    <text evidence="2">The sequence shown here is derived from an EMBL/GenBank/DDBJ whole genome shotgun (WGS) entry which is preliminary data.</text>
</comment>
<accession>A0A1Y2B6B0</accession>
<dbReference type="Proteomes" id="UP000193920">
    <property type="component" value="Unassembled WGS sequence"/>
</dbReference>